<evidence type="ECO:0000256" key="8">
    <source>
        <dbReference type="SAM" id="SignalP"/>
    </source>
</evidence>
<evidence type="ECO:0000256" key="7">
    <source>
        <dbReference type="SAM" id="Phobius"/>
    </source>
</evidence>
<dbReference type="Proteomes" id="UP001497457">
    <property type="component" value="Chromosome 21rd"/>
</dbReference>
<dbReference type="FunFam" id="2.40.70.10:FF:000033">
    <property type="entry name" value="Aspartyl protease family protein"/>
    <property type="match status" value="1"/>
</dbReference>
<feature type="chain" id="PRO_5044841179" description="Peptidase A1 domain-containing protein" evidence="8">
    <location>
        <begin position="26"/>
        <end position="450"/>
    </location>
</feature>
<dbReference type="Pfam" id="PF14541">
    <property type="entry name" value="TAXi_C"/>
    <property type="match status" value="1"/>
</dbReference>
<dbReference type="EMBL" id="OZ075131">
    <property type="protein sequence ID" value="CAL4981545.1"/>
    <property type="molecule type" value="Genomic_DNA"/>
</dbReference>
<dbReference type="GO" id="GO:0004190">
    <property type="term" value="F:aspartic-type endopeptidase activity"/>
    <property type="evidence" value="ECO:0007669"/>
    <property type="project" value="UniProtKB-KW"/>
</dbReference>
<keyword evidence="2" id="KW-0645">Protease</keyword>
<dbReference type="PRINTS" id="PR00792">
    <property type="entry name" value="PEPSIN"/>
</dbReference>
<evidence type="ECO:0000313" key="11">
    <source>
        <dbReference type="Proteomes" id="UP001497457"/>
    </source>
</evidence>
<evidence type="ECO:0000259" key="9">
    <source>
        <dbReference type="PROSITE" id="PS51767"/>
    </source>
</evidence>
<evidence type="ECO:0000256" key="4">
    <source>
        <dbReference type="ARBA" id="ARBA00022801"/>
    </source>
</evidence>
<feature type="transmembrane region" description="Helical" evidence="7">
    <location>
        <begin position="424"/>
        <end position="445"/>
    </location>
</feature>
<keyword evidence="5" id="KW-0325">Glycoprotein</keyword>
<dbReference type="InterPro" id="IPR032861">
    <property type="entry name" value="TAXi_N"/>
</dbReference>
<keyword evidence="3" id="KW-0064">Aspartyl protease</keyword>
<keyword evidence="11" id="KW-1185">Reference proteome</keyword>
<reference evidence="10" key="1">
    <citation type="submission" date="2024-10" db="EMBL/GenBank/DDBJ databases">
        <authorList>
            <person name="Ryan C."/>
        </authorList>
    </citation>
    <scope>NUCLEOTIDE SEQUENCE [LARGE SCALE GENOMIC DNA]</scope>
</reference>
<gene>
    <name evidence="10" type="ORF">URODEC1_LOCUS56191</name>
</gene>
<evidence type="ECO:0000256" key="6">
    <source>
        <dbReference type="PIRSR" id="PIRSR601461-1"/>
    </source>
</evidence>
<keyword evidence="7" id="KW-1133">Transmembrane helix</keyword>
<dbReference type="PANTHER" id="PTHR47967:SF30">
    <property type="entry name" value="PEPTIDASE A1 DOMAIN-CONTAINING PROTEIN"/>
    <property type="match status" value="1"/>
</dbReference>
<feature type="active site" evidence="6">
    <location>
        <position position="298"/>
    </location>
</feature>
<proteinExistence type="inferred from homology"/>
<feature type="signal peptide" evidence="8">
    <location>
        <begin position="1"/>
        <end position="25"/>
    </location>
</feature>
<dbReference type="PANTHER" id="PTHR47967">
    <property type="entry name" value="OS07G0603500 PROTEIN-RELATED"/>
    <property type="match status" value="1"/>
</dbReference>
<keyword evidence="4" id="KW-0378">Hydrolase</keyword>
<name>A0ABC9ARU3_9POAL</name>
<dbReference type="Pfam" id="PF14543">
    <property type="entry name" value="TAXi_N"/>
    <property type="match status" value="1"/>
</dbReference>
<dbReference type="CDD" id="cd05476">
    <property type="entry name" value="pepsin_A_like_plant"/>
    <property type="match status" value="1"/>
</dbReference>
<dbReference type="InterPro" id="IPR034161">
    <property type="entry name" value="Pepsin-like_plant"/>
</dbReference>
<accession>A0ABC9ARU3</accession>
<evidence type="ECO:0000313" key="10">
    <source>
        <dbReference type="EMBL" id="CAL4981545.1"/>
    </source>
</evidence>
<dbReference type="InterPro" id="IPR033121">
    <property type="entry name" value="PEPTIDASE_A1"/>
</dbReference>
<dbReference type="GO" id="GO:0006508">
    <property type="term" value="P:proteolysis"/>
    <property type="evidence" value="ECO:0007669"/>
    <property type="project" value="UniProtKB-KW"/>
</dbReference>
<dbReference type="PROSITE" id="PS51767">
    <property type="entry name" value="PEPTIDASE_A1"/>
    <property type="match status" value="1"/>
</dbReference>
<evidence type="ECO:0000256" key="3">
    <source>
        <dbReference type="ARBA" id="ARBA00022750"/>
    </source>
</evidence>
<feature type="active site" evidence="6">
    <location>
        <position position="103"/>
    </location>
</feature>
<keyword evidence="7" id="KW-0472">Membrane</keyword>
<keyword evidence="7" id="KW-0812">Transmembrane</keyword>
<evidence type="ECO:0000256" key="1">
    <source>
        <dbReference type="ARBA" id="ARBA00007447"/>
    </source>
</evidence>
<dbReference type="InterPro" id="IPR051708">
    <property type="entry name" value="Plant_Aspart_Prot_A1"/>
</dbReference>
<dbReference type="SUPFAM" id="SSF50630">
    <property type="entry name" value="Acid proteases"/>
    <property type="match status" value="1"/>
</dbReference>
<dbReference type="InterPro" id="IPR001461">
    <property type="entry name" value="Aspartic_peptidase_A1"/>
</dbReference>
<dbReference type="InterPro" id="IPR032799">
    <property type="entry name" value="TAXi_C"/>
</dbReference>
<organism evidence="10 11">
    <name type="scientific">Urochloa decumbens</name>
    <dbReference type="NCBI Taxonomy" id="240449"/>
    <lineage>
        <taxon>Eukaryota</taxon>
        <taxon>Viridiplantae</taxon>
        <taxon>Streptophyta</taxon>
        <taxon>Embryophyta</taxon>
        <taxon>Tracheophyta</taxon>
        <taxon>Spermatophyta</taxon>
        <taxon>Magnoliopsida</taxon>
        <taxon>Liliopsida</taxon>
        <taxon>Poales</taxon>
        <taxon>Poaceae</taxon>
        <taxon>PACMAD clade</taxon>
        <taxon>Panicoideae</taxon>
        <taxon>Panicodae</taxon>
        <taxon>Paniceae</taxon>
        <taxon>Melinidinae</taxon>
        <taxon>Urochloa</taxon>
    </lineage>
</organism>
<evidence type="ECO:0000256" key="5">
    <source>
        <dbReference type="ARBA" id="ARBA00023180"/>
    </source>
</evidence>
<feature type="domain" description="Peptidase A1" evidence="9">
    <location>
        <begin position="85"/>
        <end position="411"/>
    </location>
</feature>
<keyword evidence="8" id="KW-0732">Signal</keyword>
<protein>
    <recommendedName>
        <fullName evidence="9">Peptidase A1 domain-containing protein</fullName>
    </recommendedName>
</protein>
<dbReference type="AlphaFoldDB" id="A0ABC9ARU3"/>
<evidence type="ECO:0000256" key="2">
    <source>
        <dbReference type="ARBA" id="ARBA00022670"/>
    </source>
</evidence>
<comment type="similarity">
    <text evidence="1">Belongs to the peptidase A1 family.</text>
</comment>
<dbReference type="Gene3D" id="2.40.70.10">
    <property type="entry name" value="Acid Proteases"/>
    <property type="match status" value="2"/>
</dbReference>
<sequence>MAAKIALIALLVSFLLDAAPASAHAERLGFRATMIRRTEGASSINFTLAARQSRHRLSMLTSRLDTASSRLDAQTPIKMDGAGAYDMEISIGTPPQKLTAVADTGSDLIWTKCGACASCEPQGSPSYYPDKSSSFSKLSCTAQLCDALQHESNSTSCGAGGAECDYKYSYGFSDDNGHYTQGYLGTETITIGGDAVPGIGFGCTTMAKGFDSGSGLVGLGRGPVSLVSQLNAATFSYCLTRDASKASPLLFGSLAALSGSGVQSTPLVPDSVFYTVSLLGISMGSTRTSGIGHGVVFDSGTTLTYLEDPAYTEAKEAVTLQMGLTLAPGRDGFEACFYDEEANDVAVPSMVLHFGGGADMTLEVPNYFINAGDGVVCWIVQKSTGLSIIGNVMQTDFHVMYDVDDSVLSFQPAKCDSLSGSARLLPSMFEGIFVLTVLHVLYTVFRLVQQ</sequence>
<dbReference type="InterPro" id="IPR021109">
    <property type="entry name" value="Peptidase_aspartic_dom_sf"/>
</dbReference>